<proteinExistence type="predicted"/>
<accession>A0A9R1TQK9</accession>
<evidence type="ECO:0000256" key="1">
    <source>
        <dbReference type="ARBA" id="ARBA00022536"/>
    </source>
</evidence>
<keyword evidence="1" id="KW-0245">EGF-like domain</keyword>
<dbReference type="EMBL" id="GBYB01010330">
    <property type="protein sequence ID" value="JAG80097.1"/>
    <property type="molecule type" value="Transcribed_RNA"/>
</dbReference>
<dbReference type="EMBL" id="GBYB01010329">
    <property type="protein sequence ID" value="JAG80096.1"/>
    <property type="molecule type" value="Transcribed_RNA"/>
</dbReference>
<keyword evidence="5" id="KW-0812">Transmembrane</keyword>
<feature type="region of interest" description="Disordered" evidence="4">
    <location>
        <begin position="377"/>
        <end position="399"/>
    </location>
</feature>
<evidence type="ECO:0000256" key="5">
    <source>
        <dbReference type="SAM" id="Phobius"/>
    </source>
</evidence>
<dbReference type="Gene3D" id="2.170.300.10">
    <property type="entry name" value="Tie2 ligand-binding domain superfamily"/>
    <property type="match status" value="1"/>
</dbReference>
<feature type="chain" id="PRO_5007394605" evidence="6">
    <location>
        <begin position="25"/>
        <end position="497"/>
    </location>
</feature>
<accession>A0A9R1TLP6</accession>
<reference evidence="9" key="1">
    <citation type="submission" date="2015-01" db="EMBL/GenBank/DDBJ databases">
        <title>Transcriptome Assembly of Fopius arisanus.</title>
        <authorList>
            <person name="Geib S."/>
        </authorList>
    </citation>
    <scope>NUCLEOTIDE SEQUENCE</scope>
</reference>
<keyword evidence="11" id="KW-1185">Reference proteome</keyword>
<evidence type="ECO:0000313" key="14">
    <source>
        <dbReference type="RefSeq" id="XP_011313069.1"/>
    </source>
</evidence>
<feature type="signal peptide" evidence="6">
    <location>
        <begin position="1"/>
        <end position="24"/>
    </location>
</feature>
<dbReference type="AlphaFoldDB" id="A0A0C9R2J6"/>
<reference evidence="12 13" key="2">
    <citation type="submission" date="2025-04" db="UniProtKB">
        <authorList>
            <consortium name="RefSeq"/>
        </authorList>
    </citation>
    <scope>IDENTIFICATION</scope>
    <source>
        <strain evidence="12 13">USDA-PBARC FA_bdor</strain>
        <tissue evidence="12 13">Whole organism</tissue>
    </source>
</reference>
<dbReference type="RefSeq" id="XP_011313067.1">
    <property type="nucleotide sequence ID" value="XM_011314765.1"/>
</dbReference>
<evidence type="ECO:0000313" key="12">
    <source>
        <dbReference type="RefSeq" id="XP_011313067.1"/>
    </source>
</evidence>
<evidence type="ECO:0000313" key="10">
    <source>
        <dbReference type="EMBL" id="JAG80097.1"/>
    </source>
</evidence>
<evidence type="ECO:0000256" key="4">
    <source>
        <dbReference type="SAM" id="MobiDB-lite"/>
    </source>
</evidence>
<dbReference type="InterPro" id="IPR042635">
    <property type="entry name" value="MEGF10/SREC1/2-like"/>
</dbReference>
<keyword evidence="5" id="KW-0472">Membrane</keyword>
<dbReference type="RefSeq" id="XP_011313068.1">
    <property type="nucleotide sequence ID" value="XM_011314766.1"/>
</dbReference>
<evidence type="ECO:0000313" key="13">
    <source>
        <dbReference type="RefSeq" id="XP_011313068.1"/>
    </source>
</evidence>
<dbReference type="PROSITE" id="PS00022">
    <property type="entry name" value="EGF_1"/>
    <property type="match status" value="1"/>
</dbReference>
<evidence type="ECO:0000313" key="9">
    <source>
        <dbReference type="EMBL" id="JAG80096.1"/>
    </source>
</evidence>
<dbReference type="Pfam" id="PF07546">
    <property type="entry name" value="EMI"/>
    <property type="match status" value="1"/>
</dbReference>
<dbReference type="PROSITE" id="PS51041">
    <property type="entry name" value="EMI"/>
    <property type="match status" value="1"/>
</dbReference>
<name>A0A0C9R2J6_9HYME</name>
<feature type="domain" description="EMI" evidence="7">
    <location>
        <begin position="28"/>
        <end position="111"/>
    </location>
</feature>
<dbReference type="InterPro" id="IPR000742">
    <property type="entry name" value="EGF"/>
</dbReference>
<accession>A0A9R1TP03</accession>
<dbReference type="PANTHER" id="PTHR24043">
    <property type="entry name" value="SCAVENGER RECEPTOR CLASS F"/>
    <property type="match status" value="1"/>
</dbReference>
<feature type="region of interest" description="Disordered" evidence="4">
    <location>
        <begin position="219"/>
        <end position="240"/>
    </location>
</feature>
<dbReference type="EMBL" id="GBYB01010327">
    <property type="protein sequence ID" value="JAG80094.1"/>
    <property type="molecule type" value="Transcribed_RNA"/>
</dbReference>
<dbReference type="PANTHER" id="PTHR24043:SF8">
    <property type="entry name" value="EGF-LIKE DOMAIN-CONTAINING PROTEIN"/>
    <property type="match status" value="1"/>
</dbReference>
<evidence type="ECO:0000256" key="6">
    <source>
        <dbReference type="SAM" id="SignalP"/>
    </source>
</evidence>
<keyword evidence="5" id="KW-1133">Transmembrane helix</keyword>
<dbReference type="InterPro" id="IPR011489">
    <property type="entry name" value="EMI_domain"/>
</dbReference>
<protein>
    <submittedName>
        <fullName evidence="10">MEGF10_0 protein</fullName>
    </submittedName>
    <submittedName>
        <fullName evidence="8">MEGF10_1 protein</fullName>
    </submittedName>
    <submittedName>
        <fullName evidence="9">MEGF10_2 protein</fullName>
    </submittedName>
</protein>
<keyword evidence="2 6" id="KW-0732">Signal</keyword>
<feature type="compositionally biased region" description="Basic and acidic residues" evidence="4">
    <location>
        <begin position="377"/>
        <end position="391"/>
    </location>
</feature>
<dbReference type="GO" id="GO:0005044">
    <property type="term" value="F:scavenger receptor activity"/>
    <property type="evidence" value="ECO:0007669"/>
    <property type="project" value="InterPro"/>
</dbReference>
<dbReference type="Proteomes" id="UP000694866">
    <property type="component" value="Unplaced"/>
</dbReference>
<feature type="transmembrane region" description="Helical" evidence="5">
    <location>
        <begin position="336"/>
        <end position="361"/>
    </location>
</feature>
<evidence type="ECO:0000256" key="2">
    <source>
        <dbReference type="ARBA" id="ARBA00022729"/>
    </source>
</evidence>
<evidence type="ECO:0000256" key="3">
    <source>
        <dbReference type="ARBA" id="ARBA00023157"/>
    </source>
</evidence>
<dbReference type="OrthoDB" id="18487at2759"/>
<dbReference type="KEGG" id="fas:105272578"/>
<dbReference type="RefSeq" id="XP_011313069.1">
    <property type="nucleotide sequence ID" value="XM_011314767.1"/>
</dbReference>
<accession>A0A0C9R2J6</accession>
<dbReference type="GeneID" id="105272578"/>
<evidence type="ECO:0000313" key="11">
    <source>
        <dbReference type="Proteomes" id="UP000694866"/>
    </source>
</evidence>
<gene>
    <name evidence="9" type="primary">MEGF10_2</name>
    <name evidence="12 13 14" type="synonym">LOC105272578</name>
    <name evidence="10" type="synonym">MEGF10_0</name>
    <name evidence="8" type="synonym">MEGF10_1</name>
    <name evidence="9" type="ORF">g.35805</name>
    <name evidence="10" type="ORF">g.35812</name>
    <name evidence="8" type="ORF">g.35815</name>
</gene>
<sequence>MGLSWTLQQRDLVLVLVLVMTATGEPMTGAVCHRMENYTTTVTESYQEPVQVQTSFWCLAIPPRCSRSQTEWRIRHRTKEEVRQRNVTECCDGYALQKSVVNGSHVHKCVATSDCKPGFIGKNCDIECPEGSWGILCMHSCRCGANRTCNRTTGHCDCPEGWRGSDCTDPCEVGKYGPKCSMDCPCGHLNGNCHHVTGNCLDLVSITSGMSNWTDSRLEASTLPSSPTSAIDGTTSTMKHPQAIGDDFPGATTIKHHNSGTSNSRNEIALDSTVETTIITEYHEVHLPETEESTVRPIVAVVRVGKATSSREQILVTPNISPDHISRHTVPLTLDVAVAVVIGSIISLGLTTLAVLAILHVRTKLFETIRLSIYDTEKPDPRSATLPREKGNPGISTINRTATLTPCDYETPRCIVPQGSRTLPRPNSVVTRESTYSNQYPNIQLFNSLRELMEAHYDRPPAINTFRQAPSDEAEHLYDEIPLQSINFESNNHDLLK</sequence>
<evidence type="ECO:0000259" key="7">
    <source>
        <dbReference type="PROSITE" id="PS51041"/>
    </source>
</evidence>
<evidence type="ECO:0000313" key="8">
    <source>
        <dbReference type="EMBL" id="JAG80094.1"/>
    </source>
</evidence>
<organism evidence="9">
    <name type="scientific">Fopius arisanus</name>
    <dbReference type="NCBI Taxonomy" id="64838"/>
    <lineage>
        <taxon>Eukaryota</taxon>
        <taxon>Metazoa</taxon>
        <taxon>Ecdysozoa</taxon>
        <taxon>Arthropoda</taxon>
        <taxon>Hexapoda</taxon>
        <taxon>Insecta</taxon>
        <taxon>Pterygota</taxon>
        <taxon>Neoptera</taxon>
        <taxon>Endopterygota</taxon>
        <taxon>Hymenoptera</taxon>
        <taxon>Apocrita</taxon>
        <taxon>Ichneumonoidea</taxon>
        <taxon>Braconidae</taxon>
        <taxon>Opiinae</taxon>
        <taxon>Fopius</taxon>
    </lineage>
</organism>
<keyword evidence="3" id="KW-1015">Disulfide bond</keyword>
<feature type="compositionally biased region" description="Polar residues" evidence="4">
    <location>
        <begin position="222"/>
        <end position="239"/>
    </location>
</feature>